<organism evidence="6 7">
    <name type="scientific">Penicillium cosmopolitanum</name>
    <dbReference type="NCBI Taxonomy" id="1131564"/>
    <lineage>
        <taxon>Eukaryota</taxon>
        <taxon>Fungi</taxon>
        <taxon>Dikarya</taxon>
        <taxon>Ascomycota</taxon>
        <taxon>Pezizomycotina</taxon>
        <taxon>Eurotiomycetes</taxon>
        <taxon>Eurotiomycetidae</taxon>
        <taxon>Eurotiales</taxon>
        <taxon>Aspergillaceae</taxon>
        <taxon>Penicillium</taxon>
    </lineage>
</organism>
<evidence type="ECO:0000259" key="5">
    <source>
        <dbReference type="SMART" id="SM00479"/>
    </source>
</evidence>
<dbReference type="InterPro" id="IPR036397">
    <property type="entry name" value="RNaseH_sf"/>
</dbReference>
<evidence type="ECO:0000256" key="2">
    <source>
        <dbReference type="ARBA" id="ARBA00022801"/>
    </source>
</evidence>
<dbReference type="PANTHER" id="PTHR12801:SF112">
    <property type="entry name" value="RNA EXONUCLEASE 3"/>
    <property type="match status" value="1"/>
</dbReference>
<feature type="compositionally biased region" description="Low complexity" evidence="4">
    <location>
        <begin position="79"/>
        <end position="94"/>
    </location>
</feature>
<dbReference type="EMBL" id="JAPZBU010000009">
    <property type="protein sequence ID" value="KAJ5386681.1"/>
    <property type="molecule type" value="Genomic_DNA"/>
</dbReference>
<dbReference type="SMART" id="SM00479">
    <property type="entry name" value="EXOIII"/>
    <property type="match status" value="1"/>
</dbReference>
<reference evidence="6" key="2">
    <citation type="journal article" date="2023" name="IMA Fungus">
        <title>Comparative genomic study of the Penicillium genus elucidates a diverse pangenome and 15 lateral gene transfer events.</title>
        <authorList>
            <person name="Petersen C."/>
            <person name="Sorensen T."/>
            <person name="Nielsen M.R."/>
            <person name="Sondergaard T.E."/>
            <person name="Sorensen J.L."/>
            <person name="Fitzpatrick D.A."/>
            <person name="Frisvad J.C."/>
            <person name="Nielsen K.L."/>
        </authorList>
    </citation>
    <scope>NUCLEOTIDE SEQUENCE</scope>
    <source>
        <strain evidence="6">IBT 29677</strain>
    </source>
</reference>
<dbReference type="GO" id="GO:0003676">
    <property type="term" value="F:nucleic acid binding"/>
    <property type="evidence" value="ECO:0007669"/>
    <property type="project" value="InterPro"/>
</dbReference>
<evidence type="ECO:0000256" key="1">
    <source>
        <dbReference type="ARBA" id="ARBA00022722"/>
    </source>
</evidence>
<dbReference type="AlphaFoldDB" id="A0A9W9VP31"/>
<dbReference type="SUPFAM" id="SSF53098">
    <property type="entry name" value="Ribonuclease H-like"/>
    <property type="match status" value="1"/>
</dbReference>
<keyword evidence="1" id="KW-0540">Nuclease</keyword>
<gene>
    <name evidence="6" type="ORF">N7509_009222</name>
</gene>
<keyword evidence="7" id="KW-1185">Reference proteome</keyword>
<evidence type="ECO:0000256" key="3">
    <source>
        <dbReference type="ARBA" id="ARBA00022839"/>
    </source>
</evidence>
<proteinExistence type="predicted"/>
<dbReference type="RefSeq" id="XP_056484479.1">
    <property type="nucleotide sequence ID" value="XM_056633859.1"/>
</dbReference>
<dbReference type="Gene3D" id="3.30.420.10">
    <property type="entry name" value="Ribonuclease H-like superfamily/Ribonuclease H"/>
    <property type="match status" value="1"/>
</dbReference>
<comment type="caution">
    <text evidence="6">The sequence shown here is derived from an EMBL/GenBank/DDBJ whole genome shotgun (WGS) entry which is preliminary data.</text>
</comment>
<dbReference type="PANTHER" id="PTHR12801">
    <property type="entry name" value="RNA EXONUCLEASE REXO1 / RECO3 FAMILY MEMBER-RELATED"/>
    <property type="match status" value="1"/>
</dbReference>
<sequence>MFQPLGLFAEIPCPRGQECDLFTCMFNHDKCTLATASRPSNAAAILSDESGHVSKKQRLGEVNSAQRDPSTSLGNQQYPKLPTKTPLPTLSSKPQSQGTRGDGVKLPSASRNQQHGPLSRRHVKEAPPPRKVRKESLNPRMLTKAPATHAVRSAILDKLHGAMSTLNTKLVSSKDESNKCFVLNRDELVTMALDEEEKVARDNYSVYSNIIKLRIVKLTKMKLEDWTDEVKTHLNTRYYKIKPIEPTQAAPTSPPIDTGLSVKEEIAIATHLITSLDGLEEYGYVTKAPSEAAIETAKQGVSDSKGWEKCERCGGRFQVFPGRREDGALASGGQCTYHPSRPFHPPRKRTDNVTGSSETYFPCCSETVGTSSGCTKANTHVFKVSETKRLASLIRLTAVSWPEGRELLDVLVKPMGEVLDLNSRFSGVFPEHYASAVPYGIPIPKAASSDSQLEKSKSMQVVESPAVARELLLNLLQPDTPLIAHAIDNDLNACRIIHPTVIDTVILYPNPAGGLPLRVGLKALARRFLERDIQTGGNQGHDSKEDSIATGDLVRVKVRELWKRLKAKGWKFENNELIPPAGEDTQSLQAHKIGISVSPGAGFKRKRPPT</sequence>
<protein>
    <submittedName>
        <fullName evidence="6">RNA exonuclease Rex3</fullName>
    </submittedName>
</protein>
<dbReference type="InterPro" id="IPR047021">
    <property type="entry name" value="REXO1/3/4-like"/>
</dbReference>
<feature type="compositionally biased region" description="Polar residues" evidence="4">
    <location>
        <begin position="63"/>
        <end position="78"/>
    </location>
</feature>
<feature type="domain" description="Exonuclease" evidence="5">
    <location>
        <begin position="359"/>
        <end position="563"/>
    </location>
</feature>
<dbReference type="GO" id="GO:0004527">
    <property type="term" value="F:exonuclease activity"/>
    <property type="evidence" value="ECO:0007669"/>
    <property type="project" value="UniProtKB-KW"/>
</dbReference>
<evidence type="ECO:0000313" key="7">
    <source>
        <dbReference type="Proteomes" id="UP001147747"/>
    </source>
</evidence>
<dbReference type="InterPro" id="IPR013520">
    <property type="entry name" value="Ribonucl_H"/>
</dbReference>
<dbReference type="GO" id="GO:0005634">
    <property type="term" value="C:nucleus"/>
    <property type="evidence" value="ECO:0007669"/>
    <property type="project" value="TreeGrafter"/>
</dbReference>
<dbReference type="Proteomes" id="UP001147747">
    <property type="component" value="Unassembled WGS sequence"/>
</dbReference>
<accession>A0A9W9VP31</accession>
<evidence type="ECO:0000256" key="4">
    <source>
        <dbReference type="SAM" id="MobiDB-lite"/>
    </source>
</evidence>
<name>A0A9W9VP31_9EURO</name>
<reference evidence="6" key="1">
    <citation type="submission" date="2022-12" db="EMBL/GenBank/DDBJ databases">
        <authorList>
            <person name="Petersen C."/>
        </authorList>
    </citation>
    <scope>NUCLEOTIDE SEQUENCE</scope>
    <source>
        <strain evidence="6">IBT 29677</strain>
    </source>
</reference>
<keyword evidence="3 6" id="KW-0269">Exonuclease</keyword>
<keyword evidence="2" id="KW-0378">Hydrolase</keyword>
<dbReference type="OrthoDB" id="3996471at2759"/>
<dbReference type="GeneID" id="81372839"/>
<dbReference type="InterPro" id="IPR012337">
    <property type="entry name" value="RNaseH-like_sf"/>
</dbReference>
<evidence type="ECO:0000313" key="6">
    <source>
        <dbReference type="EMBL" id="KAJ5386681.1"/>
    </source>
</evidence>
<feature type="region of interest" description="Disordered" evidence="4">
    <location>
        <begin position="48"/>
        <end position="138"/>
    </location>
</feature>